<organism evidence="7 8">
    <name type="scientific">Siccirubricoccus deserti</name>
    <dbReference type="NCBI Taxonomy" id="2013562"/>
    <lineage>
        <taxon>Bacteria</taxon>
        <taxon>Pseudomonadati</taxon>
        <taxon>Pseudomonadota</taxon>
        <taxon>Alphaproteobacteria</taxon>
        <taxon>Acetobacterales</taxon>
        <taxon>Roseomonadaceae</taxon>
        <taxon>Siccirubricoccus</taxon>
    </lineage>
</organism>
<comment type="subcellular location">
    <subcellularLocation>
        <location evidence="1">Cell membrane</location>
        <topology evidence="1">Multi-pass membrane protein</topology>
    </subcellularLocation>
</comment>
<evidence type="ECO:0000256" key="4">
    <source>
        <dbReference type="ARBA" id="ARBA00022989"/>
    </source>
</evidence>
<evidence type="ECO:0000256" key="6">
    <source>
        <dbReference type="SAM" id="Phobius"/>
    </source>
</evidence>
<reference evidence="7" key="1">
    <citation type="submission" date="2020-08" db="EMBL/GenBank/DDBJ databases">
        <authorList>
            <person name="Hu Y."/>
            <person name="Nguyen S.V."/>
            <person name="Li F."/>
            <person name="Fanning S."/>
        </authorList>
    </citation>
    <scope>NUCLEOTIDE SEQUENCE</scope>
    <source>
        <strain evidence="7">SYSU D8009</strain>
    </source>
</reference>
<protein>
    <submittedName>
        <fullName evidence="7">ABC transporter permease</fullName>
    </submittedName>
</protein>
<accession>A0A9X0UD85</accession>
<evidence type="ECO:0000313" key="8">
    <source>
        <dbReference type="Proteomes" id="UP000600101"/>
    </source>
</evidence>
<evidence type="ECO:0000256" key="2">
    <source>
        <dbReference type="ARBA" id="ARBA00022475"/>
    </source>
</evidence>
<keyword evidence="3 6" id="KW-0812">Transmembrane</keyword>
<dbReference type="GO" id="GO:0022857">
    <property type="term" value="F:transmembrane transporter activity"/>
    <property type="evidence" value="ECO:0007669"/>
    <property type="project" value="InterPro"/>
</dbReference>
<feature type="transmembrane region" description="Helical" evidence="6">
    <location>
        <begin position="232"/>
        <end position="250"/>
    </location>
</feature>
<evidence type="ECO:0000256" key="1">
    <source>
        <dbReference type="ARBA" id="ARBA00004651"/>
    </source>
</evidence>
<dbReference type="GO" id="GO:0005886">
    <property type="term" value="C:plasma membrane"/>
    <property type="evidence" value="ECO:0007669"/>
    <property type="project" value="UniProtKB-SubCell"/>
</dbReference>
<keyword evidence="8" id="KW-1185">Reference proteome</keyword>
<dbReference type="AlphaFoldDB" id="A0A9X0UD85"/>
<feature type="transmembrane region" description="Helical" evidence="6">
    <location>
        <begin position="115"/>
        <end position="140"/>
    </location>
</feature>
<dbReference type="InterPro" id="IPR001851">
    <property type="entry name" value="ABC_transp_permease"/>
</dbReference>
<dbReference type="PANTHER" id="PTHR43370">
    <property type="entry name" value="SUGAR ABC TRANSPORTER INTEGRAL MEMBRANE PROTEIN-RELATED"/>
    <property type="match status" value="1"/>
</dbReference>
<gene>
    <name evidence="7" type="ORF">H7965_08600</name>
</gene>
<feature type="transmembrane region" description="Helical" evidence="6">
    <location>
        <begin position="50"/>
        <end position="75"/>
    </location>
</feature>
<keyword evidence="2" id="KW-1003">Cell membrane</keyword>
<dbReference type="Proteomes" id="UP000600101">
    <property type="component" value="Unassembled WGS sequence"/>
</dbReference>
<evidence type="ECO:0000313" key="7">
    <source>
        <dbReference type="EMBL" id="MBC4015386.1"/>
    </source>
</evidence>
<feature type="transmembrane region" description="Helical" evidence="6">
    <location>
        <begin position="82"/>
        <end position="103"/>
    </location>
</feature>
<dbReference type="PANTHER" id="PTHR43370:SF2">
    <property type="entry name" value="ABC TRANSPORTER PERMEASE PROTEIN"/>
    <property type="match status" value="1"/>
</dbReference>
<proteinExistence type="predicted"/>
<name>A0A9X0UD85_9PROT</name>
<dbReference type="EMBL" id="JACOMF010000007">
    <property type="protein sequence ID" value="MBC4015386.1"/>
    <property type="molecule type" value="Genomic_DNA"/>
</dbReference>
<keyword evidence="4 6" id="KW-1133">Transmembrane helix</keyword>
<dbReference type="Pfam" id="PF02653">
    <property type="entry name" value="BPD_transp_2"/>
    <property type="match status" value="1"/>
</dbReference>
<evidence type="ECO:0000256" key="3">
    <source>
        <dbReference type="ARBA" id="ARBA00022692"/>
    </source>
</evidence>
<dbReference type="RefSeq" id="WP_186770154.1">
    <property type="nucleotide sequence ID" value="NZ_JACOMF010000007.1"/>
</dbReference>
<keyword evidence="5 6" id="KW-0472">Membrane</keyword>
<evidence type="ECO:0000256" key="5">
    <source>
        <dbReference type="ARBA" id="ARBA00023136"/>
    </source>
</evidence>
<feature type="transmembrane region" description="Helical" evidence="6">
    <location>
        <begin position="160"/>
        <end position="181"/>
    </location>
</feature>
<sequence length="270" mass="25505">MAGEMLAAGVGLATPLLLGALGAILAERGGSSALSLEGQVLAGALAATAVAGPLGVGAAMVAGLAVAGGAAFATIRCRADPLATGIGLNLLVLGLAGMLAPLLPVLPSGGPGPSGFTWLGLLLVPVLAFGLGHSAPGLALRAAGEDPAAAIAAGLRPARLRALGMLAGGLLGGLAGAALALQQDGGTASGRGYLALAAVIIGRWRPGTTLVACLGCGCAEALLPAGGSMAQLAPFALALLALAVLGGGTGRPAALDRPIDGRGSAPSPLR</sequence>
<comment type="caution">
    <text evidence="7">The sequence shown here is derived from an EMBL/GenBank/DDBJ whole genome shotgun (WGS) entry which is preliminary data.</text>
</comment>